<dbReference type="Proteomes" id="UP000321726">
    <property type="component" value="Unassembled WGS sequence"/>
</dbReference>
<feature type="transmembrane region" description="Helical" evidence="1">
    <location>
        <begin position="6"/>
        <end position="27"/>
    </location>
</feature>
<dbReference type="InterPro" id="IPR021313">
    <property type="entry name" value="DUF2909"/>
</dbReference>
<dbReference type="Proteomes" id="UP000184123">
    <property type="component" value="Unassembled WGS sequence"/>
</dbReference>
<evidence type="ECO:0000313" key="3">
    <source>
        <dbReference type="EMBL" id="SHL49180.1"/>
    </source>
</evidence>
<reference evidence="3 4" key="1">
    <citation type="submission" date="2016-11" db="EMBL/GenBank/DDBJ databases">
        <authorList>
            <person name="Jaros S."/>
            <person name="Januszkiewicz K."/>
            <person name="Wedrychowicz H."/>
        </authorList>
    </citation>
    <scope>NUCLEOTIDE SEQUENCE [LARGE SCALE GENOMIC DNA]</scope>
    <source>
        <strain evidence="3 4">DSM 4740</strain>
    </source>
</reference>
<evidence type="ECO:0008006" key="6">
    <source>
        <dbReference type="Google" id="ProtNLM"/>
    </source>
</evidence>
<keyword evidence="5" id="KW-1185">Reference proteome</keyword>
<keyword evidence="1" id="KW-0812">Transmembrane</keyword>
<accession>A0A1M7B2H6</accession>
<keyword evidence="1" id="KW-1133">Transmembrane helix</keyword>
<evidence type="ECO:0000313" key="4">
    <source>
        <dbReference type="Proteomes" id="UP000184123"/>
    </source>
</evidence>
<dbReference type="AlphaFoldDB" id="A0A1M7B2H6"/>
<name>A0A1M7B2H6_9GAMM</name>
<dbReference type="EMBL" id="FRCA01000001">
    <property type="protein sequence ID" value="SHL49180.1"/>
    <property type="molecule type" value="Genomic_DNA"/>
</dbReference>
<sequence length="63" mass="6622">MLLKTLIAVVFIAMLASLAAGAGFLLKDDSQSRRLLTSLKIRVCLAALLVVLLAYGFFGGPLG</sequence>
<evidence type="ECO:0000313" key="2">
    <source>
        <dbReference type="EMBL" id="GEN22165.1"/>
    </source>
</evidence>
<evidence type="ECO:0000313" key="5">
    <source>
        <dbReference type="Proteomes" id="UP000321726"/>
    </source>
</evidence>
<dbReference type="STRING" id="44933.SAMN05660971_00736"/>
<dbReference type="RefSeq" id="WP_073433613.1">
    <property type="nucleotide sequence ID" value="NZ_BJXU01000004.1"/>
</dbReference>
<gene>
    <name evidence="2" type="ORF">HCU01_01140</name>
    <name evidence="3" type="ORF">SAMN05660971_00736</name>
</gene>
<evidence type="ECO:0000256" key="1">
    <source>
        <dbReference type="SAM" id="Phobius"/>
    </source>
</evidence>
<dbReference type="EMBL" id="BJXU01000004">
    <property type="protein sequence ID" value="GEN22165.1"/>
    <property type="molecule type" value="Genomic_DNA"/>
</dbReference>
<dbReference type="Pfam" id="PF11137">
    <property type="entry name" value="DUF2909"/>
    <property type="match status" value="1"/>
</dbReference>
<proteinExistence type="predicted"/>
<organism evidence="3 4">
    <name type="scientific">Halomonas cupida</name>
    <dbReference type="NCBI Taxonomy" id="44933"/>
    <lineage>
        <taxon>Bacteria</taxon>
        <taxon>Pseudomonadati</taxon>
        <taxon>Pseudomonadota</taxon>
        <taxon>Gammaproteobacteria</taxon>
        <taxon>Oceanospirillales</taxon>
        <taxon>Halomonadaceae</taxon>
        <taxon>Halomonas</taxon>
    </lineage>
</organism>
<protein>
    <recommendedName>
        <fullName evidence="6">DUF2909 domain-containing protein</fullName>
    </recommendedName>
</protein>
<feature type="transmembrane region" description="Helical" evidence="1">
    <location>
        <begin position="39"/>
        <end position="58"/>
    </location>
</feature>
<keyword evidence="1" id="KW-0472">Membrane</keyword>
<reference evidence="2 5" key="2">
    <citation type="submission" date="2019-07" db="EMBL/GenBank/DDBJ databases">
        <title>Whole genome shotgun sequence of Halomonas cupida NBRC 102219.</title>
        <authorList>
            <person name="Hosoyama A."/>
            <person name="Uohara A."/>
            <person name="Ohji S."/>
            <person name="Ichikawa N."/>
        </authorList>
    </citation>
    <scope>NUCLEOTIDE SEQUENCE [LARGE SCALE GENOMIC DNA]</scope>
    <source>
        <strain evidence="2 5">NBRC 102219</strain>
    </source>
</reference>